<evidence type="ECO:0000259" key="2">
    <source>
        <dbReference type="Pfam" id="PF11258"/>
    </source>
</evidence>
<dbReference type="SUPFAM" id="SSF159774">
    <property type="entry name" value="YerB-like"/>
    <property type="match status" value="1"/>
</dbReference>
<protein>
    <submittedName>
        <fullName evidence="4">Putative lipoprotein YerB</fullName>
    </submittedName>
</protein>
<name>A0A136LXY7_9BACT</name>
<feature type="domain" description="DUF3048" evidence="3">
    <location>
        <begin position="305"/>
        <end position="412"/>
    </location>
</feature>
<dbReference type="Gene3D" id="3.50.90.10">
    <property type="entry name" value="YerB-like"/>
    <property type="match status" value="1"/>
</dbReference>
<gene>
    <name evidence="4" type="primary">yerB</name>
    <name evidence="4" type="ORF">TR69_WS6001000509</name>
</gene>
<dbReference type="Pfam" id="PF11258">
    <property type="entry name" value="DUF3048"/>
    <property type="match status" value="1"/>
</dbReference>
<sequence length="440" mass="49771">MDIMNKRSSSDKRAIRVTLDKATIPSKQKNFRPVPLRLSVRMLARFAALVVLFIVVFTGFVAADSVLQRRTPIDLDTEFRIIPPAAAEDIVLESVSLPAQIKDHENPINGTLMTKDAYDQMIVQHPVAITINNHTAARPQHGLSKADIVGEFLAEGGITRYVPVYLQHRDVEKIGPVRSLRYYMIMFVSAFADPVILHEGQAGYDNAPWETYREEADARGAIYRWGLKSLQSAGSRYRDSAKARSSGYVHSLYTDFSLINKELQRLSGSWDYGAQSIKPLKFKHDAPVTERGNFASVDIAFLSLARNDYAARFVYDKASNTYKRFIAGREDIDLLTGEQIAPKNVIIEWHNYGEANDGHNRIIIDMLGEDRAVILRDGQVIEGTWKKDDRLERARYFDSDGNEIELVRGQIWTVFAVKVGDRLVTNVELNYNEQNETTAE</sequence>
<evidence type="ECO:0000313" key="4">
    <source>
        <dbReference type="EMBL" id="KXK26505.1"/>
    </source>
</evidence>
<keyword evidence="1" id="KW-0472">Membrane</keyword>
<keyword evidence="1" id="KW-1133">Transmembrane helix</keyword>
<evidence type="ECO:0000259" key="3">
    <source>
        <dbReference type="Pfam" id="PF17479"/>
    </source>
</evidence>
<proteinExistence type="predicted"/>
<keyword evidence="1" id="KW-0812">Transmembrane</keyword>
<dbReference type="Pfam" id="PF17479">
    <property type="entry name" value="DUF3048_C"/>
    <property type="match status" value="1"/>
</dbReference>
<dbReference type="InterPro" id="IPR023158">
    <property type="entry name" value="YerB-like_sf"/>
</dbReference>
<dbReference type="Proteomes" id="UP000070457">
    <property type="component" value="Unassembled WGS sequence"/>
</dbReference>
<keyword evidence="4" id="KW-0449">Lipoprotein</keyword>
<dbReference type="InterPro" id="IPR021416">
    <property type="entry name" value="DUF3048_N"/>
</dbReference>
<feature type="transmembrane region" description="Helical" evidence="1">
    <location>
        <begin position="42"/>
        <end position="63"/>
    </location>
</feature>
<comment type="caution">
    <text evidence="4">The sequence shown here is derived from an EMBL/GenBank/DDBJ whole genome shotgun (WGS) entry which is preliminary data.</text>
</comment>
<dbReference type="InterPro" id="IPR035328">
    <property type="entry name" value="DUF3048_C"/>
</dbReference>
<organism evidence="4 5">
    <name type="scientific">candidate division WS6 bacterium OLB20</name>
    <dbReference type="NCBI Taxonomy" id="1617426"/>
    <lineage>
        <taxon>Bacteria</taxon>
        <taxon>Candidatus Dojkabacteria</taxon>
    </lineage>
</organism>
<reference evidence="4 5" key="1">
    <citation type="submission" date="2015-02" db="EMBL/GenBank/DDBJ databases">
        <title>Improved understanding of the partial-nitritation anammox process through 23 genomes representing the majority of the microbial community.</title>
        <authorList>
            <person name="Speth D.R."/>
            <person name="In T Zandt M."/>
            <person name="Guerrero Cruz S."/>
            <person name="Jetten M.S."/>
            <person name="Dutilh B.E."/>
        </authorList>
    </citation>
    <scope>NUCLEOTIDE SEQUENCE [LARGE SCALE GENOMIC DNA]</scope>
    <source>
        <strain evidence="4">OLB20</strain>
    </source>
</reference>
<evidence type="ECO:0000313" key="5">
    <source>
        <dbReference type="Proteomes" id="UP000070457"/>
    </source>
</evidence>
<evidence type="ECO:0000256" key="1">
    <source>
        <dbReference type="SAM" id="Phobius"/>
    </source>
</evidence>
<accession>A0A136LXY7</accession>
<dbReference type="EMBL" id="JYNZ01000003">
    <property type="protein sequence ID" value="KXK26505.1"/>
    <property type="molecule type" value="Genomic_DNA"/>
</dbReference>
<dbReference type="AlphaFoldDB" id="A0A136LXY7"/>
<feature type="domain" description="DUF3048" evidence="2">
    <location>
        <begin position="120"/>
        <end position="264"/>
    </location>
</feature>
<dbReference type="STRING" id="1617426.TR69_WS6001000509"/>